<dbReference type="Proteomes" id="UP000244441">
    <property type="component" value="Chromosome"/>
</dbReference>
<feature type="chain" id="PRO_5015459331" description="Lipoprotein" evidence="1">
    <location>
        <begin position="23"/>
        <end position="236"/>
    </location>
</feature>
<accession>A0A2S0VRZ1</accession>
<keyword evidence="3" id="KW-1185">Reference proteome</keyword>
<dbReference type="PROSITE" id="PS51257">
    <property type="entry name" value="PROKAR_LIPOPROTEIN"/>
    <property type="match status" value="1"/>
</dbReference>
<evidence type="ECO:0000256" key="1">
    <source>
        <dbReference type="SAM" id="SignalP"/>
    </source>
</evidence>
<evidence type="ECO:0008006" key="4">
    <source>
        <dbReference type="Google" id="ProtNLM"/>
    </source>
</evidence>
<feature type="signal peptide" evidence="1">
    <location>
        <begin position="1"/>
        <end position="22"/>
    </location>
</feature>
<gene>
    <name evidence="2" type="ORF">C2869_11250</name>
</gene>
<evidence type="ECO:0000313" key="3">
    <source>
        <dbReference type="Proteomes" id="UP000244441"/>
    </source>
</evidence>
<dbReference type="KEGG" id="cate:C2869_11250"/>
<evidence type="ECO:0000313" key="2">
    <source>
        <dbReference type="EMBL" id="AWB66977.1"/>
    </source>
</evidence>
<dbReference type="RefSeq" id="WP_108603030.1">
    <property type="nucleotide sequence ID" value="NZ_CP026604.1"/>
</dbReference>
<protein>
    <recommendedName>
        <fullName evidence="4">Lipoprotein</fullName>
    </recommendedName>
</protein>
<sequence length="236" mass="27658">MLKFICQVLLIPLALLSCNSTQQNNQVTNPILVTEKAPPKPLPVIPSNYDKDLKFPDQTASLVMLERHTYEEPLLGASIRYENRYYDEDEIAIYTYPIRHFSWQHNRYLLSSEMRNIFSEIDNAVAQGLYQKREGKEVSVYQFYWHGKQYSGLKAKTKIYLLSGLEYTSYSYLFVQKDKFIKFRISQPNANNLAAPDNLVREILPYIDVPSESNYMSKLRELHRKEYEKSLGIMSM</sequence>
<proteinExistence type="predicted"/>
<dbReference type="OrthoDB" id="6321207at2"/>
<dbReference type="AlphaFoldDB" id="A0A2S0VRZ1"/>
<name>A0A2S0VRZ1_9ALTE</name>
<dbReference type="EMBL" id="CP026604">
    <property type="protein sequence ID" value="AWB66977.1"/>
    <property type="molecule type" value="Genomic_DNA"/>
</dbReference>
<keyword evidence="1" id="KW-0732">Signal</keyword>
<reference evidence="2 3" key="1">
    <citation type="submission" date="2018-01" db="EMBL/GenBank/DDBJ databases">
        <title>Genome sequence of a Cantenovulum-like bacteria.</title>
        <authorList>
            <person name="Tan W.R."/>
            <person name="Lau N.-S."/>
            <person name="Go F."/>
            <person name="Amirul A.-A.A."/>
        </authorList>
    </citation>
    <scope>NUCLEOTIDE SEQUENCE [LARGE SCALE GENOMIC DNA]</scope>
    <source>
        <strain evidence="2 3">CCB-QB4</strain>
    </source>
</reference>
<organism evidence="2 3">
    <name type="scientific">Saccharobesus litoralis</name>
    <dbReference type="NCBI Taxonomy" id="2172099"/>
    <lineage>
        <taxon>Bacteria</taxon>
        <taxon>Pseudomonadati</taxon>
        <taxon>Pseudomonadota</taxon>
        <taxon>Gammaproteobacteria</taxon>
        <taxon>Alteromonadales</taxon>
        <taxon>Alteromonadaceae</taxon>
        <taxon>Saccharobesus</taxon>
    </lineage>
</organism>